<dbReference type="SUPFAM" id="SSF52540">
    <property type="entry name" value="P-loop containing nucleoside triphosphate hydrolases"/>
    <property type="match status" value="1"/>
</dbReference>
<dbReference type="Proteomes" id="UP001595847">
    <property type="component" value="Unassembled WGS sequence"/>
</dbReference>
<dbReference type="Gene3D" id="3.40.50.300">
    <property type="entry name" value="P-loop containing nucleotide triphosphate hydrolases"/>
    <property type="match status" value="1"/>
</dbReference>
<evidence type="ECO:0000259" key="2">
    <source>
        <dbReference type="Pfam" id="PF00931"/>
    </source>
</evidence>
<dbReference type="SUPFAM" id="SSF48452">
    <property type="entry name" value="TPR-like"/>
    <property type="match status" value="2"/>
</dbReference>
<feature type="region of interest" description="Disordered" evidence="1">
    <location>
        <begin position="592"/>
        <end position="700"/>
    </location>
</feature>
<organism evidence="4 5">
    <name type="scientific">Nocardiopsis sediminis</name>
    <dbReference type="NCBI Taxonomy" id="1778267"/>
    <lineage>
        <taxon>Bacteria</taxon>
        <taxon>Bacillati</taxon>
        <taxon>Actinomycetota</taxon>
        <taxon>Actinomycetes</taxon>
        <taxon>Streptosporangiales</taxon>
        <taxon>Nocardiopsidaceae</taxon>
        <taxon>Nocardiopsis</taxon>
    </lineage>
</organism>
<evidence type="ECO:0000313" key="5">
    <source>
        <dbReference type="Proteomes" id="UP001595847"/>
    </source>
</evidence>
<evidence type="ECO:0000259" key="3">
    <source>
        <dbReference type="Pfam" id="PF25000"/>
    </source>
</evidence>
<dbReference type="NCBIfam" id="NF040586">
    <property type="entry name" value="FxSxx_TPR"/>
    <property type="match status" value="1"/>
</dbReference>
<comment type="caution">
    <text evidence="4">The sequence shown here is derived from an EMBL/GenBank/DDBJ whole genome shotgun (WGS) entry which is preliminary data.</text>
</comment>
<dbReference type="InterPro" id="IPR056681">
    <property type="entry name" value="DUF7779"/>
</dbReference>
<proteinExistence type="predicted"/>
<dbReference type="EMBL" id="JBHSBH010000014">
    <property type="protein sequence ID" value="MFC3998614.1"/>
    <property type="molecule type" value="Genomic_DNA"/>
</dbReference>
<dbReference type="RefSeq" id="WP_378536602.1">
    <property type="nucleotide sequence ID" value="NZ_JBHSBH010000014.1"/>
</dbReference>
<dbReference type="Pfam" id="PF25000">
    <property type="entry name" value="DUF7779"/>
    <property type="match status" value="1"/>
</dbReference>
<dbReference type="InterPro" id="IPR027417">
    <property type="entry name" value="P-loop_NTPase"/>
</dbReference>
<sequence>MTGDKGLGRPRTAGPASPPSPDQPSHDPPPAAPTWWEIGDALWLAAHREPPGDPAPPAPEPPPPPQAVPQARDTDTATPPPPAADPPRPPAPDPGMSAPLPPAPTPSADPPAYPPPPGGSGLPAPARPRLGERRALVRALQAFRRRHEAPHATRLDEDSTADGFARRALADPRPGRARRTPVLPVFSPLLEVADHLTVLVDDSLSMIVQQPLVDDLLSLLGPLQVFRTIRTFFFDSDKARTADLTLRAAHGPAPDPARLFAGRDRDLLLVLSDGVGDGWHNGAVGGWLARWGADAAVGVAHLLDRPLWRGTGMRPWHVGLRAPASPGGAAPPNTAYRARPLSPGGPAPDLPGLPDGSVAVPLFPIAAADIERWAHFVRGRLGGNEYATTALVVEPAAPEPGPAAEPADPMDAPAAEAVPPFPGADEPAPRPLDARERVEIFRVVASPAAFRLAVRLAAIPLNLATIRLVQERFTTAPRPSDLTEVLCSGLIRRTDDAPGIDRGDQVTLEFHPGVRELLLAAGGSRREVKELLEAVAARYRDSVPWFAALERLLLGQAPGERLPDADPASAPFVNAVGPALDALPEQLRRAAAEPPPPLAHGDPDDTPPEDRRPTPESRDPGTDTAADPEPVPRYAAHDRESPEDTTVVPADPQPTGISQASPIGGPASSVLNGGPAPEPVRYDPFGDVPQGPRTRPLVWGQIPPRNATFVGRESLLSELGDRLREGDTTVLPPSPPHGPGRPVPPPQVFPQTLQGMGGVGKTQLAQEFAWRHRGDYDLVWWVPSDTPSQIQQSLIELAPKLGLQPGGDPSATVRAVLESLRTGTPYGNWLLVYDSASEPSEVQPFIPSGGPGQVLITSRSPQWRTVSGNLVQVDIFERHESTELLHKRGPEGLSAEDADRIAAKLGDLPLAIEQTAVWLYETLMPATEWLELFDEKTEELLSSVSPGPDYPRSVAATMNMTLERLRESNPGALRLLQVCAFLAPQPIPRRLFNNARNVEAPAELASILADPGIELSRALRAIDRYALVKMDHRNSTFQLHRLVQEALKLPLSPEERTELRHCAHMLLANLDPGDPLSAHDWPRYVELLPHVWETEQWDCESDWARQLVLSEVRFLDLWGRPGEAEPLGRRALNLWTEKLGAEHPQTLRVSMRYALILSSLGRFQESYERSIRLVETLTRLRGTDDEETLEARIDLALDLRNLGRFRDAVEVSHEVLERQQRLFGRDDPLTLQTAHIHAIGLRLTGDFTTAMEIDRHNHERRIQMLGPEHARTLSSKYGYAQGLMESGRYWESMQALDELHADNSRLYPAQSPLRLITMLALSAVKRRTGRLREAVALSHEAYRMFEDHSGPDSQNTVRAAASHAVSLRAIGEHDAALALSADALARYRSIYGAQHPLYADALVNHAVTLRLLGRVDQARTADEEAMAVHSDRLGDDHPSSLANAVNLASDLFAAGDARAALDLDVRTHERAVQVFGNDHPLTLAALRNMMMDRRVVEGAALEEERAEVVRQYRALFGPDHPATRSAAHDVRANCDLFMNGM</sequence>
<dbReference type="InterPro" id="IPR002182">
    <property type="entry name" value="NB-ARC"/>
</dbReference>
<dbReference type="PRINTS" id="PR01217">
    <property type="entry name" value="PRICHEXTENSN"/>
</dbReference>
<dbReference type="NCBIfam" id="NF041121">
    <property type="entry name" value="SAV_2336_NTERM"/>
    <property type="match status" value="1"/>
</dbReference>
<feature type="domain" description="DUF7779" evidence="3">
    <location>
        <begin position="967"/>
        <end position="1055"/>
    </location>
</feature>
<dbReference type="PANTHER" id="PTHR46082">
    <property type="entry name" value="ATP/GTP-BINDING PROTEIN-RELATED"/>
    <property type="match status" value="1"/>
</dbReference>
<reference evidence="5" key="1">
    <citation type="journal article" date="2019" name="Int. J. Syst. Evol. Microbiol.">
        <title>The Global Catalogue of Microorganisms (GCM) 10K type strain sequencing project: providing services to taxonomists for standard genome sequencing and annotation.</title>
        <authorList>
            <consortium name="The Broad Institute Genomics Platform"/>
            <consortium name="The Broad Institute Genome Sequencing Center for Infectious Disease"/>
            <person name="Wu L."/>
            <person name="Ma J."/>
        </authorList>
    </citation>
    <scope>NUCLEOTIDE SEQUENCE [LARGE SCALE GENOMIC DNA]</scope>
    <source>
        <strain evidence="5">TBRC 1826</strain>
    </source>
</reference>
<dbReference type="InterPro" id="IPR053137">
    <property type="entry name" value="NLR-like"/>
</dbReference>
<feature type="compositionally biased region" description="Pro residues" evidence="1">
    <location>
        <begin position="16"/>
        <end position="32"/>
    </location>
</feature>
<dbReference type="Gene3D" id="1.25.40.10">
    <property type="entry name" value="Tetratricopeptide repeat domain"/>
    <property type="match status" value="2"/>
</dbReference>
<feature type="domain" description="NB-ARC" evidence="2">
    <location>
        <begin position="752"/>
        <end position="888"/>
    </location>
</feature>
<dbReference type="Pfam" id="PF13424">
    <property type="entry name" value="TPR_12"/>
    <property type="match status" value="1"/>
</dbReference>
<dbReference type="InterPro" id="IPR047738">
    <property type="entry name" value="SAV_2336-like_N"/>
</dbReference>
<evidence type="ECO:0000313" key="4">
    <source>
        <dbReference type="EMBL" id="MFC3998614.1"/>
    </source>
</evidence>
<protein>
    <submittedName>
        <fullName evidence="4">FxSxx-COOH system tetratricopeptide repeat protein</fullName>
    </submittedName>
</protein>
<dbReference type="Pfam" id="PF00931">
    <property type="entry name" value="NB-ARC"/>
    <property type="match status" value="1"/>
</dbReference>
<gene>
    <name evidence="4" type="primary">fxsT</name>
    <name evidence="4" type="ORF">ACFOVU_22000</name>
</gene>
<keyword evidence="5" id="KW-1185">Reference proteome</keyword>
<dbReference type="PANTHER" id="PTHR46082:SF6">
    <property type="entry name" value="AAA+ ATPASE DOMAIN-CONTAINING PROTEIN-RELATED"/>
    <property type="match status" value="1"/>
</dbReference>
<dbReference type="Pfam" id="PF13374">
    <property type="entry name" value="TPR_10"/>
    <property type="match status" value="2"/>
</dbReference>
<dbReference type="InterPro" id="IPR011990">
    <property type="entry name" value="TPR-like_helical_dom_sf"/>
</dbReference>
<name>A0ABV8FT83_9ACTN</name>
<evidence type="ECO:0000256" key="1">
    <source>
        <dbReference type="SAM" id="MobiDB-lite"/>
    </source>
</evidence>
<feature type="compositionally biased region" description="Pro residues" evidence="1">
    <location>
        <begin position="52"/>
        <end position="67"/>
    </location>
</feature>
<feature type="region of interest" description="Disordered" evidence="1">
    <location>
        <begin position="1"/>
        <end position="127"/>
    </location>
</feature>
<feature type="compositionally biased region" description="Pro residues" evidence="1">
    <location>
        <begin position="78"/>
        <end position="118"/>
    </location>
</feature>
<accession>A0ABV8FT83</accession>
<feature type="compositionally biased region" description="Basic and acidic residues" evidence="1">
    <location>
        <begin position="608"/>
        <end position="621"/>
    </location>
</feature>